<name>A0ABX7RBG2_9GAMM</name>
<gene>
    <name evidence="1" type="ORF">HIV01_002735</name>
</gene>
<dbReference type="RefSeq" id="WP_200604833.1">
    <property type="nucleotide sequence ID" value="NZ_CP071517.1"/>
</dbReference>
<accession>A0ABX7RBG2</accession>
<dbReference type="Gene3D" id="3.40.50.1820">
    <property type="entry name" value="alpha/beta hydrolase"/>
    <property type="match status" value="1"/>
</dbReference>
<dbReference type="Proteomes" id="UP000663400">
    <property type="component" value="Chromosome"/>
</dbReference>
<evidence type="ECO:0008006" key="3">
    <source>
        <dbReference type="Google" id="ProtNLM"/>
    </source>
</evidence>
<evidence type="ECO:0000313" key="2">
    <source>
        <dbReference type="Proteomes" id="UP000663400"/>
    </source>
</evidence>
<reference evidence="1 2" key="1">
    <citation type="submission" date="2021-02" db="EMBL/GenBank/DDBJ databases">
        <title>Lysobacter arenosi sp. nov., isolated from soil of gangwondo yeongwol, south Korea.</title>
        <authorList>
            <person name="Kim K.R."/>
            <person name="Kim K.H."/>
            <person name="Jeon C.O."/>
        </authorList>
    </citation>
    <scope>NUCLEOTIDE SEQUENCE [LARGE SCALE GENOMIC DNA]</scope>
    <source>
        <strain evidence="1 2">R7</strain>
    </source>
</reference>
<evidence type="ECO:0000313" key="1">
    <source>
        <dbReference type="EMBL" id="QSX75474.1"/>
    </source>
</evidence>
<organism evidence="1 2">
    <name type="scientific">Lysobacter arenosi</name>
    <dbReference type="NCBI Taxonomy" id="2795387"/>
    <lineage>
        <taxon>Bacteria</taxon>
        <taxon>Pseudomonadati</taxon>
        <taxon>Pseudomonadota</taxon>
        <taxon>Gammaproteobacteria</taxon>
        <taxon>Lysobacterales</taxon>
        <taxon>Lysobacteraceae</taxon>
        <taxon>Lysobacter</taxon>
    </lineage>
</organism>
<dbReference type="InterPro" id="IPR029058">
    <property type="entry name" value="AB_hydrolase_fold"/>
</dbReference>
<dbReference type="SUPFAM" id="SSF53474">
    <property type="entry name" value="alpha/beta-Hydrolases"/>
    <property type="match status" value="1"/>
</dbReference>
<dbReference type="EMBL" id="CP071517">
    <property type="protein sequence ID" value="QSX75474.1"/>
    <property type="molecule type" value="Genomic_DNA"/>
</dbReference>
<keyword evidence="2" id="KW-1185">Reference proteome</keyword>
<proteinExistence type="predicted"/>
<protein>
    <recommendedName>
        <fullName evidence="3">Hydrolase 2, exosortase A system-associated</fullName>
    </recommendedName>
</protein>
<sequence length="268" mass="29737">MNRPLHEPLFFGAHERTLFGLLHSQPGPQRRAMVLCAPLLQEGIRSHRALWVLAESAAASGVASLCFDWYGTGDSAGEDTALSLAGMLADLDQARQTLALRAGTDRIEWLALRSAALPLLVHLAASSQPVELVLWDPQLSGTALVESWYEQHRAQMYGSGRYPHARHEPEPDELLGFAVDASLLGALRALDATQLQLPRGSHVRLLLWQADDDIVRFSHSQRMHGVTVETVLLEDLDRPGWEEPTQFGSQAYPRRSVARISQQWESAR</sequence>